<accession>A0A2Z4LV65</accession>
<dbReference type="KEGG" id="spon:HME9304_02743"/>
<reference evidence="2 3" key="1">
    <citation type="submission" date="2018-06" db="EMBL/GenBank/DDBJ databases">
        <title>Spongiibacterium sp. HME9304 Genome sequencing and assembly.</title>
        <authorList>
            <person name="Kang H."/>
            <person name="Kim H."/>
            <person name="Joh K."/>
        </authorList>
    </citation>
    <scope>NUCLEOTIDE SEQUENCE [LARGE SCALE GENOMIC DNA]</scope>
    <source>
        <strain evidence="2 3">HME9304</strain>
    </source>
</reference>
<organism evidence="2 3">
    <name type="scientific">Flagellimonas maritima</name>
    <dbReference type="NCBI Taxonomy" id="1383885"/>
    <lineage>
        <taxon>Bacteria</taxon>
        <taxon>Pseudomonadati</taxon>
        <taxon>Bacteroidota</taxon>
        <taxon>Flavobacteriia</taxon>
        <taxon>Flavobacteriales</taxon>
        <taxon>Flavobacteriaceae</taxon>
        <taxon>Flagellimonas</taxon>
    </lineage>
</organism>
<evidence type="ECO:0000313" key="3">
    <source>
        <dbReference type="Proteomes" id="UP000248536"/>
    </source>
</evidence>
<keyword evidence="1" id="KW-0472">Membrane</keyword>
<gene>
    <name evidence="2" type="ORF">HME9304_02743</name>
</gene>
<proteinExistence type="predicted"/>
<dbReference type="EMBL" id="CP030104">
    <property type="protein sequence ID" value="AWX45716.1"/>
    <property type="molecule type" value="Genomic_DNA"/>
</dbReference>
<evidence type="ECO:0000313" key="2">
    <source>
        <dbReference type="EMBL" id="AWX45716.1"/>
    </source>
</evidence>
<keyword evidence="1" id="KW-1133">Transmembrane helix</keyword>
<evidence type="ECO:0000256" key="1">
    <source>
        <dbReference type="SAM" id="Phobius"/>
    </source>
</evidence>
<name>A0A2Z4LV65_9FLAO</name>
<feature type="transmembrane region" description="Helical" evidence="1">
    <location>
        <begin position="103"/>
        <end position="121"/>
    </location>
</feature>
<feature type="transmembrane region" description="Helical" evidence="1">
    <location>
        <begin position="21"/>
        <end position="40"/>
    </location>
</feature>
<dbReference type="AlphaFoldDB" id="A0A2Z4LV65"/>
<dbReference type="Proteomes" id="UP000248536">
    <property type="component" value="Chromosome"/>
</dbReference>
<keyword evidence="1" id="KW-0812">Transmembrane</keyword>
<sequence>MYRFTFYYIYRSLLNSKSLTPVTTSAMIIGVLMVFVFSLLDFVIDKLFGASFFDYVGKTIYIIGFISLMVINIVFVYTKNRFQKIISHYENQSDDEHRKNSRVLLIVIIILFLLTLVVPFLR</sequence>
<feature type="transmembrane region" description="Helical" evidence="1">
    <location>
        <begin position="60"/>
        <end position="78"/>
    </location>
</feature>
<keyword evidence="3" id="KW-1185">Reference proteome</keyword>
<protein>
    <submittedName>
        <fullName evidence="2">Uncharacterized protein</fullName>
    </submittedName>
</protein>